<dbReference type="InterPro" id="IPR011009">
    <property type="entry name" value="Kinase-like_dom_sf"/>
</dbReference>
<feature type="domain" description="Guanylate cyclase" evidence="16">
    <location>
        <begin position="397"/>
        <end position="526"/>
    </location>
</feature>
<keyword evidence="9 14" id="KW-1133">Transmembrane helix</keyword>
<dbReference type="InterPro" id="IPR001054">
    <property type="entry name" value="A/G_cyclase"/>
</dbReference>
<dbReference type="FunFam" id="3.30.70.1230:FF:000050">
    <property type="entry name" value="Guanylate cyclase"/>
    <property type="match status" value="1"/>
</dbReference>
<evidence type="ECO:0000256" key="13">
    <source>
        <dbReference type="ARBA" id="ARBA00023293"/>
    </source>
</evidence>
<evidence type="ECO:0000256" key="7">
    <source>
        <dbReference type="ARBA" id="ARBA00022729"/>
    </source>
</evidence>
<keyword evidence="6 14" id="KW-0812">Transmembrane</keyword>
<comment type="catalytic activity">
    <reaction evidence="1">
        <text>GTP = 3',5'-cyclic GMP + diphosphate</text>
        <dbReference type="Rhea" id="RHEA:13665"/>
        <dbReference type="ChEBI" id="CHEBI:33019"/>
        <dbReference type="ChEBI" id="CHEBI:37565"/>
        <dbReference type="ChEBI" id="CHEBI:57746"/>
        <dbReference type="EC" id="4.6.1.2"/>
    </reaction>
</comment>
<dbReference type="Gene3D" id="1.10.510.10">
    <property type="entry name" value="Transferase(Phosphotransferase) domain 1"/>
    <property type="match status" value="1"/>
</dbReference>
<evidence type="ECO:0000256" key="12">
    <source>
        <dbReference type="ARBA" id="ARBA00023239"/>
    </source>
</evidence>
<keyword evidence="18" id="KW-1185">Reference proteome</keyword>
<dbReference type="PROSITE" id="PS50125">
    <property type="entry name" value="GUANYLATE_CYCLASE_2"/>
    <property type="match status" value="1"/>
</dbReference>
<feature type="domain" description="Protein kinase" evidence="15">
    <location>
        <begin position="44"/>
        <end position="357"/>
    </location>
</feature>
<dbReference type="Pfam" id="PF00211">
    <property type="entry name" value="Guanylate_cyc"/>
    <property type="match status" value="1"/>
</dbReference>
<dbReference type="PANTHER" id="PTHR11920">
    <property type="entry name" value="GUANYLYL CYCLASE"/>
    <property type="match status" value="1"/>
</dbReference>
<dbReference type="GO" id="GO:0007168">
    <property type="term" value="P:receptor guanylyl cyclase signaling pathway"/>
    <property type="evidence" value="ECO:0007669"/>
    <property type="project" value="TreeGrafter"/>
</dbReference>
<evidence type="ECO:0000256" key="14">
    <source>
        <dbReference type="SAM" id="Phobius"/>
    </source>
</evidence>
<keyword evidence="10 14" id="KW-0472">Membrane</keyword>
<evidence type="ECO:0000313" key="18">
    <source>
        <dbReference type="Proteomes" id="UP000820818"/>
    </source>
</evidence>
<keyword evidence="8" id="KW-0547">Nucleotide-binding</keyword>
<dbReference type="GO" id="GO:0005886">
    <property type="term" value="C:plasma membrane"/>
    <property type="evidence" value="ECO:0007669"/>
    <property type="project" value="UniProtKB-SubCell"/>
</dbReference>
<dbReference type="GO" id="GO:0004383">
    <property type="term" value="F:guanylate cyclase activity"/>
    <property type="evidence" value="ECO:0007669"/>
    <property type="project" value="UniProtKB-EC"/>
</dbReference>
<dbReference type="GO" id="GO:0005524">
    <property type="term" value="F:ATP binding"/>
    <property type="evidence" value="ECO:0007669"/>
    <property type="project" value="InterPro"/>
</dbReference>
<sequence>MTIDGGHLLSSFLGIWLIGPIVICLASLSVLVMCFRRVEANVVKPETSIIEQNDFFGLHRNKFLDADTQHFDSNCIYSQSNSCARMWIKSVTSFNYKQLQLPPRLQKELNLLQKLHHTNINPLVGALFKDQKIYLVTPYCQLGSLQELLSNVNVSFRKPVITSLIQDLICGVTYIHHSSIKCHGRLKSSNCLLNSSLRLKISDFGINRLRELTRSKSSSVLIDRLWLAPEILRNQDCGASCQADMYAFAVIVHEIIHRQGPFNVSSTTTLDVSLILDKIRQGPHLNTIGRVECFRPQIKDDSNLEYGCPSFIRRCLEDCWAEAPGLRPNADSVFWQLSVMRNETCSQMACNTDHELVDLKKEKEKKAKLLSNIIPSHAANELVKGLRVKPQVFESVTLLFTNIGNFLQISEISSPHEHIRLLDDIYNIFDSVIQGYHVYKVETVKDTYFVASGLFPRKNHHTVEAALLALNLLHSIRAYRVPHRPHLSILLRIGMHLGPVAAGVIGLDKPRFCLFGDTVNVTSRLSTTGEPSHIQISSECHVALLRMGGFIMKERGMIYIKGMVAKIMFSSERLSLRRIAGKGWLKTYWLLGREQTGDVS</sequence>
<keyword evidence="12" id="KW-0456">Lyase</keyword>
<keyword evidence="5" id="KW-1003">Cell membrane</keyword>
<feature type="transmembrane region" description="Helical" evidence="14">
    <location>
        <begin position="12"/>
        <end position="35"/>
    </location>
</feature>
<dbReference type="GO" id="GO:0001653">
    <property type="term" value="F:peptide receptor activity"/>
    <property type="evidence" value="ECO:0007669"/>
    <property type="project" value="TreeGrafter"/>
</dbReference>
<dbReference type="InterPro" id="IPR050401">
    <property type="entry name" value="Cyclic_nucleotide_synthase"/>
</dbReference>
<evidence type="ECO:0000256" key="4">
    <source>
        <dbReference type="ARBA" id="ARBA00012202"/>
    </source>
</evidence>
<organism evidence="17 18">
    <name type="scientific">Daphnia sinensis</name>
    <dbReference type="NCBI Taxonomy" id="1820382"/>
    <lineage>
        <taxon>Eukaryota</taxon>
        <taxon>Metazoa</taxon>
        <taxon>Ecdysozoa</taxon>
        <taxon>Arthropoda</taxon>
        <taxon>Crustacea</taxon>
        <taxon>Branchiopoda</taxon>
        <taxon>Diplostraca</taxon>
        <taxon>Cladocera</taxon>
        <taxon>Anomopoda</taxon>
        <taxon>Daphniidae</taxon>
        <taxon>Daphnia</taxon>
        <taxon>Daphnia similis group</taxon>
    </lineage>
</organism>
<keyword evidence="13" id="KW-0141">cGMP biosynthesis</keyword>
<dbReference type="GO" id="GO:0035556">
    <property type="term" value="P:intracellular signal transduction"/>
    <property type="evidence" value="ECO:0007669"/>
    <property type="project" value="InterPro"/>
</dbReference>
<evidence type="ECO:0000259" key="16">
    <source>
        <dbReference type="PROSITE" id="PS50125"/>
    </source>
</evidence>
<evidence type="ECO:0000256" key="2">
    <source>
        <dbReference type="ARBA" id="ARBA00004167"/>
    </source>
</evidence>
<dbReference type="Gene3D" id="3.30.70.1230">
    <property type="entry name" value="Nucleotide cyclase"/>
    <property type="match status" value="1"/>
</dbReference>
<dbReference type="GO" id="GO:0004016">
    <property type="term" value="F:adenylate cyclase activity"/>
    <property type="evidence" value="ECO:0007669"/>
    <property type="project" value="TreeGrafter"/>
</dbReference>
<accession>A0AAD5PYY2</accession>
<evidence type="ECO:0000256" key="8">
    <source>
        <dbReference type="ARBA" id="ARBA00022741"/>
    </source>
</evidence>
<evidence type="ECO:0000256" key="10">
    <source>
        <dbReference type="ARBA" id="ARBA00023136"/>
    </source>
</evidence>
<evidence type="ECO:0000256" key="6">
    <source>
        <dbReference type="ARBA" id="ARBA00022692"/>
    </source>
</evidence>
<evidence type="ECO:0000313" key="17">
    <source>
        <dbReference type="EMBL" id="KAI9565246.1"/>
    </source>
</evidence>
<keyword evidence="7" id="KW-0732">Signal</keyword>
<dbReference type="CDD" id="cd07302">
    <property type="entry name" value="CHD"/>
    <property type="match status" value="1"/>
</dbReference>
<dbReference type="EMBL" id="WJBH02000001">
    <property type="protein sequence ID" value="KAI9565246.1"/>
    <property type="molecule type" value="Genomic_DNA"/>
</dbReference>
<evidence type="ECO:0000256" key="5">
    <source>
        <dbReference type="ARBA" id="ARBA00022475"/>
    </source>
</evidence>
<dbReference type="SMART" id="SM00044">
    <property type="entry name" value="CYCc"/>
    <property type="match status" value="1"/>
</dbReference>
<reference evidence="17 18" key="1">
    <citation type="submission" date="2022-05" db="EMBL/GenBank/DDBJ databases">
        <title>A multi-omics perspective on studying reproductive biology in Daphnia sinensis.</title>
        <authorList>
            <person name="Jia J."/>
        </authorList>
    </citation>
    <scope>NUCLEOTIDE SEQUENCE [LARGE SCALE GENOMIC DNA]</scope>
    <source>
        <strain evidence="17 18">WSL</strain>
    </source>
</reference>
<dbReference type="Pfam" id="PF00069">
    <property type="entry name" value="Pkinase"/>
    <property type="match status" value="1"/>
</dbReference>
<dbReference type="SUPFAM" id="SSF56112">
    <property type="entry name" value="Protein kinase-like (PK-like)"/>
    <property type="match status" value="1"/>
</dbReference>
<dbReference type="GO" id="GO:0004672">
    <property type="term" value="F:protein kinase activity"/>
    <property type="evidence" value="ECO:0007669"/>
    <property type="project" value="InterPro"/>
</dbReference>
<keyword evidence="11" id="KW-0325">Glycoprotein</keyword>
<gene>
    <name evidence="17" type="ORF">GHT06_009029</name>
</gene>
<dbReference type="SUPFAM" id="SSF55073">
    <property type="entry name" value="Nucleotide cyclase"/>
    <property type="match status" value="1"/>
</dbReference>
<dbReference type="InterPro" id="IPR000719">
    <property type="entry name" value="Prot_kinase_dom"/>
</dbReference>
<evidence type="ECO:0000256" key="11">
    <source>
        <dbReference type="ARBA" id="ARBA00023180"/>
    </source>
</evidence>
<comment type="subcellular location">
    <subcellularLocation>
        <location evidence="3">Cell membrane</location>
    </subcellularLocation>
    <subcellularLocation>
        <location evidence="2">Membrane</location>
        <topology evidence="2">Single-pass membrane protein</topology>
    </subcellularLocation>
</comment>
<dbReference type="AlphaFoldDB" id="A0AAD5PYY2"/>
<dbReference type="PROSITE" id="PS50011">
    <property type="entry name" value="PROTEIN_KINASE_DOM"/>
    <property type="match status" value="1"/>
</dbReference>
<name>A0AAD5PYY2_9CRUS</name>
<comment type="caution">
    <text evidence="17">The sequence shown here is derived from an EMBL/GenBank/DDBJ whole genome shotgun (WGS) entry which is preliminary data.</text>
</comment>
<dbReference type="PANTHER" id="PTHR11920:SF474">
    <property type="entry name" value="RECEPTOR-TYPE GUANYLATE CYCLASE GYC76C"/>
    <property type="match status" value="1"/>
</dbReference>
<proteinExistence type="predicted"/>
<evidence type="ECO:0000256" key="9">
    <source>
        <dbReference type="ARBA" id="ARBA00022989"/>
    </source>
</evidence>
<dbReference type="InterPro" id="IPR029787">
    <property type="entry name" value="Nucleotide_cyclase"/>
</dbReference>
<protein>
    <recommendedName>
        <fullName evidence="4">guanylate cyclase</fullName>
        <ecNumber evidence="4">4.6.1.2</ecNumber>
    </recommendedName>
</protein>
<dbReference type="Proteomes" id="UP000820818">
    <property type="component" value="Linkage Group LG1"/>
</dbReference>
<evidence type="ECO:0000256" key="1">
    <source>
        <dbReference type="ARBA" id="ARBA00001436"/>
    </source>
</evidence>
<evidence type="ECO:0000256" key="3">
    <source>
        <dbReference type="ARBA" id="ARBA00004236"/>
    </source>
</evidence>
<dbReference type="EC" id="4.6.1.2" evidence="4"/>
<evidence type="ECO:0000259" key="15">
    <source>
        <dbReference type="PROSITE" id="PS50011"/>
    </source>
</evidence>